<dbReference type="SUPFAM" id="SSF52317">
    <property type="entry name" value="Class I glutamine amidotransferase-like"/>
    <property type="match status" value="1"/>
</dbReference>
<proteinExistence type="predicted"/>
<keyword evidence="4" id="KW-1185">Reference proteome</keyword>
<evidence type="ECO:0000259" key="1">
    <source>
        <dbReference type="Pfam" id="PF00117"/>
    </source>
</evidence>
<reference evidence="3" key="1">
    <citation type="submission" date="2020-06" db="EMBL/GenBank/DDBJ databases">
        <title>Draft genome sequences of strains closely related to Aspergillus parafelis and Aspergillus hiratsukae.</title>
        <authorList>
            <person name="Dos Santos R.A.C."/>
            <person name="Rivero-Menendez O."/>
            <person name="Steenwyk J.L."/>
            <person name="Mead M.E."/>
            <person name="Goldman G.H."/>
            <person name="Alastruey-Izquierdo A."/>
            <person name="Rokas A."/>
        </authorList>
    </citation>
    <scope>NUCLEOTIDE SEQUENCE</scope>
    <source>
        <strain evidence="2">CNM-CM5623</strain>
        <strain evidence="3">CNM-CM7691</strain>
    </source>
</reference>
<dbReference type="InterPro" id="IPR044992">
    <property type="entry name" value="ChyE-like"/>
</dbReference>
<dbReference type="EMBL" id="JACBAE010001164">
    <property type="protein sequence ID" value="KAF7171860.1"/>
    <property type="molecule type" value="Genomic_DNA"/>
</dbReference>
<evidence type="ECO:0000313" key="2">
    <source>
        <dbReference type="EMBL" id="KAF7171860.1"/>
    </source>
</evidence>
<protein>
    <recommendedName>
        <fullName evidence="1">Glutamine amidotransferase domain-containing protein</fullName>
    </recommendedName>
</protein>
<feature type="domain" description="Glutamine amidotransferase" evidence="1">
    <location>
        <begin position="38"/>
        <end position="198"/>
    </location>
</feature>
<dbReference type="PANTHER" id="PTHR42695">
    <property type="entry name" value="GLUTAMINE AMIDOTRANSFERASE YLR126C-RELATED"/>
    <property type="match status" value="1"/>
</dbReference>
<gene>
    <name evidence="2" type="ORF">CNMCM5623_004171</name>
    <name evidence="3" type="ORF">CNMCM7691_008072</name>
</gene>
<sequence>MTRLLRAAILECDTPIQPVKDRYGTYGDLFENLLKAGLKAQGFDSQVDLQITKWDVVNDSVFPKPDGYDAILLTGSKHDAFTDQPWIIELTNYVREVYEKHKKPIIGICFGHQIIARALGARVGRSDRGWEIAVEPIILTDTGRLLFSKNVLSLHQMHRDIAYEVPEGCVNLGSSSICEIQGLYSAGRIFSVQGHPEYDEFVVSKLIEARHATGILDDQLSDDGLSRAGKPHDGSVVGEAICKFLLDDPVVKLV</sequence>
<dbReference type="EMBL" id="JACBAG010001867">
    <property type="protein sequence ID" value="KAF7179141.1"/>
    <property type="molecule type" value="Genomic_DNA"/>
</dbReference>
<dbReference type="PANTHER" id="PTHR42695:SF5">
    <property type="entry name" value="GLUTAMINE AMIDOTRANSFERASE YLR126C-RELATED"/>
    <property type="match status" value="1"/>
</dbReference>
<dbReference type="PROSITE" id="PS51273">
    <property type="entry name" value="GATASE_TYPE_1"/>
    <property type="match status" value="1"/>
</dbReference>
<dbReference type="InterPro" id="IPR029062">
    <property type="entry name" value="Class_I_gatase-like"/>
</dbReference>
<dbReference type="FunFam" id="3.40.50.880:FF:000078">
    <property type="entry name" value="GMP synthase"/>
    <property type="match status" value="1"/>
</dbReference>
<evidence type="ECO:0000313" key="3">
    <source>
        <dbReference type="EMBL" id="KAF7179141.1"/>
    </source>
</evidence>
<dbReference type="Pfam" id="PF00117">
    <property type="entry name" value="GATase"/>
    <property type="match status" value="1"/>
</dbReference>
<name>A0A8H6QTM8_9EURO</name>
<dbReference type="OrthoDB" id="92161at2759"/>
<organism evidence="3 4">
    <name type="scientific">Aspergillus felis</name>
    <dbReference type="NCBI Taxonomy" id="1287682"/>
    <lineage>
        <taxon>Eukaryota</taxon>
        <taxon>Fungi</taxon>
        <taxon>Dikarya</taxon>
        <taxon>Ascomycota</taxon>
        <taxon>Pezizomycotina</taxon>
        <taxon>Eurotiomycetes</taxon>
        <taxon>Eurotiomycetidae</taxon>
        <taxon>Eurotiales</taxon>
        <taxon>Aspergillaceae</taxon>
        <taxon>Aspergillus</taxon>
        <taxon>Aspergillus subgen. Fumigati</taxon>
    </lineage>
</organism>
<dbReference type="Gene3D" id="3.40.50.880">
    <property type="match status" value="1"/>
</dbReference>
<accession>A0A8H6QTM8</accession>
<dbReference type="AlphaFoldDB" id="A0A8H6QTM8"/>
<dbReference type="GO" id="GO:0005829">
    <property type="term" value="C:cytosol"/>
    <property type="evidence" value="ECO:0007669"/>
    <property type="project" value="TreeGrafter"/>
</dbReference>
<comment type="caution">
    <text evidence="3">The sequence shown here is derived from an EMBL/GenBank/DDBJ whole genome shotgun (WGS) entry which is preliminary data.</text>
</comment>
<dbReference type="CDD" id="cd01741">
    <property type="entry name" value="GATase1_1"/>
    <property type="match status" value="1"/>
</dbReference>
<evidence type="ECO:0000313" key="4">
    <source>
        <dbReference type="Proteomes" id="UP000641853"/>
    </source>
</evidence>
<dbReference type="InterPro" id="IPR017926">
    <property type="entry name" value="GATASE"/>
</dbReference>
<dbReference type="GO" id="GO:0005634">
    <property type="term" value="C:nucleus"/>
    <property type="evidence" value="ECO:0007669"/>
    <property type="project" value="TreeGrafter"/>
</dbReference>
<dbReference type="Proteomes" id="UP000641853">
    <property type="component" value="Unassembled WGS sequence"/>
</dbReference>
<dbReference type="Proteomes" id="UP000654922">
    <property type="component" value="Unassembled WGS sequence"/>
</dbReference>